<dbReference type="Gramene" id="evm.model.08.828">
    <property type="protein sequence ID" value="cds.evm.model.08.828"/>
    <property type="gene ID" value="evm.TU.08.828"/>
</dbReference>
<dbReference type="Proteomes" id="UP000596661">
    <property type="component" value="Chromosome 8"/>
</dbReference>
<protein>
    <recommendedName>
        <fullName evidence="3">RNase H type-1 domain-containing protein</fullName>
    </recommendedName>
</protein>
<proteinExistence type="predicted"/>
<dbReference type="InterPro" id="IPR052929">
    <property type="entry name" value="RNase_H-like_EbsB-rel"/>
</dbReference>
<reference evidence="1" key="2">
    <citation type="submission" date="2021-03" db="UniProtKB">
        <authorList>
            <consortium name="EnsemblPlants"/>
        </authorList>
    </citation>
    <scope>IDENTIFICATION</scope>
</reference>
<organism evidence="1 2">
    <name type="scientific">Cannabis sativa</name>
    <name type="common">Hemp</name>
    <name type="synonym">Marijuana</name>
    <dbReference type="NCBI Taxonomy" id="3483"/>
    <lineage>
        <taxon>Eukaryota</taxon>
        <taxon>Viridiplantae</taxon>
        <taxon>Streptophyta</taxon>
        <taxon>Embryophyta</taxon>
        <taxon>Tracheophyta</taxon>
        <taxon>Spermatophyta</taxon>
        <taxon>Magnoliopsida</taxon>
        <taxon>eudicotyledons</taxon>
        <taxon>Gunneridae</taxon>
        <taxon>Pentapetalae</taxon>
        <taxon>rosids</taxon>
        <taxon>fabids</taxon>
        <taxon>Rosales</taxon>
        <taxon>Cannabaceae</taxon>
        <taxon>Cannabis</taxon>
    </lineage>
</organism>
<name>A0A803QCH7_CANSA</name>
<evidence type="ECO:0000313" key="2">
    <source>
        <dbReference type="Proteomes" id="UP000596661"/>
    </source>
</evidence>
<dbReference type="OMA" id="GASWHIF"/>
<reference evidence="1" key="1">
    <citation type="submission" date="2018-11" db="EMBL/GenBank/DDBJ databases">
        <authorList>
            <person name="Grassa J C."/>
        </authorList>
    </citation>
    <scope>NUCLEOTIDE SEQUENCE [LARGE SCALE GENOMIC DNA]</scope>
</reference>
<dbReference type="EMBL" id="UZAU01000693">
    <property type="status" value="NOT_ANNOTATED_CDS"/>
    <property type="molecule type" value="Genomic_DNA"/>
</dbReference>
<dbReference type="AlphaFoldDB" id="A0A803QCH7"/>
<keyword evidence="2" id="KW-1185">Reference proteome</keyword>
<sequence length="212" mass="23306">MLGKQGWRLLTNPTSLVARVFQARYYPQGTFFDAELGSNSSYAWRSVFEAQEVVKMGARWRIGIGDTEFGSWFESFCNTHPGDDIDKLAMILWGVWGARNDLLWNKKIASVERVVSAAITYLELWKVAQLKNGGVSASPSQVSAKSELWSKLSLGELKVNCDAAIFSREKSHGLGWIARDSAGVLLTAAAVKINGDVDPVVVEAMSMKEALS</sequence>
<accession>A0A803QCH7</accession>
<evidence type="ECO:0008006" key="3">
    <source>
        <dbReference type="Google" id="ProtNLM"/>
    </source>
</evidence>
<evidence type="ECO:0000313" key="1">
    <source>
        <dbReference type="EnsemblPlants" id="cds.evm.model.08.828"/>
    </source>
</evidence>
<dbReference type="PANTHER" id="PTHR47074">
    <property type="entry name" value="BNAC02G40300D PROTEIN"/>
    <property type="match status" value="1"/>
</dbReference>
<dbReference type="EnsemblPlants" id="evm.model.08.828">
    <property type="protein sequence ID" value="cds.evm.model.08.828"/>
    <property type="gene ID" value="evm.TU.08.828"/>
</dbReference>
<dbReference type="PANTHER" id="PTHR47074:SF11">
    <property type="entry name" value="REVERSE TRANSCRIPTASE-LIKE PROTEIN"/>
    <property type="match status" value="1"/>
</dbReference>